<dbReference type="EMBL" id="PDOE01000012">
    <property type="protein sequence ID" value="RKL65779.1"/>
    <property type="molecule type" value="Genomic_DNA"/>
</dbReference>
<dbReference type="AlphaFoldDB" id="A0A3A9K054"/>
<evidence type="ECO:0000313" key="4">
    <source>
        <dbReference type="Proteomes" id="UP000281498"/>
    </source>
</evidence>
<dbReference type="Pfam" id="PF00665">
    <property type="entry name" value="rve"/>
    <property type="match status" value="1"/>
</dbReference>
<sequence length="212" mass="24330">MCQVLGVSKSGYYAWLKRPKSNQKKKREKLTSRIKRIHLESRNTYGSPKITKVLQGAGVRVSQKTVTRIMKENGIRSKTVKKNKATTNSKHILPIYPNLLNQQFTVERPGQVWVADITYIWTSEGWLYLASVMDLYSRRIIGWEMDGRMTKELVVTALKRAMITQPPTSGLIHHSDRGSQYASKSNVSLYRLSIIFIRSISINIFERIKTGN</sequence>
<accession>A0A3A9K054</accession>
<dbReference type="PANTHER" id="PTHR46889">
    <property type="entry name" value="TRANSPOSASE INSF FOR INSERTION SEQUENCE IS3B-RELATED"/>
    <property type="match status" value="1"/>
</dbReference>
<dbReference type="GO" id="GO:0015074">
    <property type="term" value="P:DNA integration"/>
    <property type="evidence" value="ECO:0007669"/>
    <property type="project" value="InterPro"/>
</dbReference>
<dbReference type="GO" id="GO:0003676">
    <property type="term" value="F:nucleic acid binding"/>
    <property type="evidence" value="ECO:0007669"/>
    <property type="project" value="InterPro"/>
</dbReference>
<name>A0A3A9K054_9BACI</name>
<reference evidence="3 4" key="1">
    <citation type="submission" date="2017-10" db="EMBL/GenBank/DDBJ databases">
        <title>Bacillus sp. nov., a halophilic bacterium isolated from a Keqin Lake.</title>
        <authorList>
            <person name="Wang H."/>
        </authorList>
    </citation>
    <scope>NUCLEOTIDE SEQUENCE [LARGE SCALE GENOMIC DNA]</scope>
    <source>
        <strain evidence="3 4">KCTC 13187</strain>
    </source>
</reference>
<dbReference type="Gene3D" id="3.30.420.10">
    <property type="entry name" value="Ribonuclease H-like superfamily/Ribonuclease H"/>
    <property type="match status" value="1"/>
</dbReference>
<dbReference type="PANTHER" id="PTHR46889:SF4">
    <property type="entry name" value="TRANSPOSASE INSO FOR INSERTION SEQUENCE ELEMENT IS911B-RELATED"/>
    <property type="match status" value="1"/>
</dbReference>
<dbReference type="InterPro" id="IPR001584">
    <property type="entry name" value="Integrase_cat-core"/>
</dbReference>
<protein>
    <recommendedName>
        <fullName evidence="2">Integrase catalytic domain-containing protein</fullName>
    </recommendedName>
</protein>
<dbReference type="PROSITE" id="PS50994">
    <property type="entry name" value="INTEGRASE"/>
    <property type="match status" value="1"/>
</dbReference>
<dbReference type="InterPro" id="IPR048020">
    <property type="entry name" value="Transpos_IS3"/>
</dbReference>
<proteinExistence type="predicted"/>
<comment type="caution">
    <text evidence="3">The sequence shown here is derived from an EMBL/GenBank/DDBJ whole genome shotgun (WGS) entry which is preliminary data.</text>
</comment>
<feature type="domain" description="Integrase catalytic" evidence="2">
    <location>
        <begin position="105"/>
        <end position="212"/>
    </location>
</feature>
<dbReference type="Pfam" id="PF13276">
    <property type="entry name" value="HTH_21"/>
    <property type="match status" value="1"/>
</dbReference>
<comment type="function">
    <text evidence="1">Involved in the transposition of the insertion sequence.</text>
</comment>
<evidence type="ECO:0000313" key="3">
    <source>
        <dbReference type="EMBL" id="RKL65779.1"/>
    </source>
</evidence>
<dbReference type="InterPro" id="IPR025948">
    <property type="entry name" value="HTH-like_dom"/>
</dbReference>
<organism evidence="3 4">
    <name type="scientific">Salipaludibacillus neizhouensis</name>
    <dbReference type="NCBI Taxonomy" id="885475"/>
    <lineage>
        <taxon>Bacteria</taxon>
        <taxon>Bacillati</taxon>
        <taxon>Bacillota</taxon>
        <taxon>Bacilli</taxon>
        <taxon>Bacillales</taxon>
        <taxon>Bacillaceae</taxon>
    </lineage>
</organism>
<gene>
    <name evidence="3" type="ORF">CR203_19225</name>
</gene>
<dbReference type="InterPro" id="IPR050900">
    <property type="entry name" value="Transposase_IS3/IS150/IS904"/>
</dbReference>
<keyword evidence="4" id="KW-1185">Reference proteome</keyword>
<dbReference type="NCBIfam" id="NF033516">
    <property type="entry name" value="transpos_IS3"/>
    <property type="match status" value="1"/>
</dbReference>
<dbReference type="Proteomes" id="UP000281498">
    <property type="component" value="Unassembled WGS sequence"/>
</dbReference>
<dbReference type="SUPFAM" id="SSF53098">
    <property type="entry name" value="Ribonuclease H-like"/>
    <property type="match status" value="1"/>
</dbReference>
<evidence type="ECO:0000256" key="1">
    <source>
        <dbReference type="ARBA" id="ARBA00002286"/>
    </source>
</evidence>
<dbReference type="InterPro" id="IPR012337">
    <property type="entry name" value="RNaseH-like_sf"/>
</dbReference>
<evidence type="ECO:0000259" key="2">
    <source>
        <dbReference type="PROSITE" id="PS50994"/>
    </source>
</evidence>
<dbReference type="InterPro" id="IPR036397">
    <property type="entry name" value="RNaseH_sf"/>
</dbReference>